<keyword evidence="2" id="KW-0813">Transport</keyword>
<dbReference type="InterPro" id="IPR000390">
    <property type="entry name" value="Small_drug/metabolite_transptr"/>
</dbReference>
<dbReference type="Pfam" id="PF00893">
    <property type="entry name" value="Multi_Drug_Res"/>
    <property type="match status" value="1"/>
</dbReference>
<feature type="transmembrane region" description="Helical" evidence="9">
    <location>
        <begin position="85"/>
        <end position="103"/>
    </location>
</feature>
<feature type="transmembrane region" description="Helical" evidence="9">
    <location>
        <begin position="58"/>
        <end position="79"/>
    </location>
</feature>
<keyword evidence="5 9" id="KW-1133">Transmembrane helix</keyword>
<comment type="caution">
    <text evidence="10">The sequence shown here is derived from an EMBL/GenBank/DDBJ whole genome shotgun (WGS) entry which is preliminary data.</text>
</comment>
<dbReference type="InterPro" id="IPR037185">
    <property type="entry name" value="EmrE-like"/>
</dbReference>
<dbReference type="EMBL" id="JABFOR010000005">
    <property type="protein sequence ID" value="NOJ70119.1"/>
    <property type="molecule type" value="Genomic_DNA"/>
</dbReference>
<proteinExistence type="inferred from homology"/>
<gene>
    <name evidence="10" type="ORF">HMI46_06090</name>
</gene>
<name>A0AAP7DHZ9_PAEAL</name>
<keyword evidence="4 7" id="KW-0812">Transmembrane</keyword>
<dbReference type="PANTHER" id="PTHR30561">
    <property type="entry name" value="SMR FAMILY PROTON-DEPENDENT DRUG EFFLUX TRANSPORTER SUGE"/>
    <property type="match status" value="1"/>
</dbReference>
<evidence type="ECO:0000256" key="2">
    <source>
        <dbReference type="ARBA" id="ARBA00022448"/>
    </source>
</evidence>
<dbReference type="SUPFAM" id="SSF103481">
    <property type="entry name" value="Multidrug resistance efflux transporter EmrE"/>
    <property type="match status" value="1"/>
</dbReference>
<dbReference type="PANTHER" id="PTHR30561:SF1">
    <property type="entry name" value="MULTIDRUG TRANSPORTER EMRE"/>
    <property type="match status" value="1"/>
</dbReference>
<dbReference type="RefSeq" id="WP_171415533.1">
    <property type="nucleotide sequence ID" value="NZ_JABFOR010000005.1"/>
</dbReference>
<organism evidence="10 11">
    <name type="scientific">Paenibacillus alvei</name>
    <name type="common">Bacillus alvei</name>
    <dbReference type="NCBI Taxonomy" id="44250"/>
    <lineage>
        <taxon>Bacteria</taxon>
        <taxon>Bacillati</taxon>
        <taxon>Bacillota</taxon>
        <taxon>Bacilli</taxon>
        <taxon>Bacillales</taxon>
        <taxon>Paenibacillaceae</taxon>
        <taxon>Paenibacillus</taxon>
    </lineage>
</organism>
<evidence type="ECO:0000256" key="8">
    <source>
        <dbReference type="SAM" id="MobiDB-lite"/>
    </source>
</evidence>
<feature type="region of interest" description="Disordered" evidence="8">
    <location>
        <begin position="133"/>
        <end position="153"/>
    </location>
</feature>
<sequence>MMSWLYLIGAITLEIIGTISMKMSNGFTRPIPSVLMIVCYLLAFTSLNFSLKQINVSVAYAIWSGMGTAAIAVIGYYFFSESMSWIKVFSILLIILGVIGLNLEGGGHESSQTDAVRPALEADAKLNRTEGTPIAMEDEISRPEQDEHHLVQG</sequence>
<evidence type="ECO:0000256" key="1">
    <source>
        <dbReference type="ARBA" id="ARBA00004651"/>
    </source>
</evidence>
<feature type="transmembrane region" description="Helical" evidence="9">
    <location>
        <begin position="33"/>
        <end position="51"/>
    </location>
</feature>
<keyword evidence="6 9" id="KW-0472">Membrane</keyword>
<reference evidence="10 11" key="1">
    <citation type="submission" date="2020-05" db="EMBL/GenBank/DDBJ databases">
        <title>Whole genome sequencing and identification of novel metabolites from Paenibacillus alvei strain JR949.</title>
        <authorList>
            <person name="Rajendhran J."/>
            <person name="Sree Pranav P."/>
            <person name="Mahalakshmi B."/>
            <person name="Karthikeyan R."/>
        </authorList>
    </citation>
    <scope>NUCLEOTIDE SEQUENCE [LARGE SCALE GENOMIC DNA]</scope>
    <source>
        <strain evidence="10 11">JR949</strain>
    </source>
</reference>
<evidence type="ECO:0000256" key="4">
    <source>
        <dbReference type="ARBA" id="ARBA00022692"/>
    </source>
</evidence>
<dbReference type="FunFam" id="1.10.3730.20:FF:000001">
    <property type="entry name" value="Quaternary ammonium compound resistance transporter SugE"/>
    <property type="match status" value="1"/>
</dbReference>
<evidence type="ECO:0000256" key="7">
    <source>
        <dbReference type="RuleBase" id="RU003942"/>
    </source>
</evidence>
<dbReference type="Gene3D" id="1.10.3730.20">
    <property type="match status" value="1"/>
</dbReference>
<evidence type="ECO:0000256" key="3">
    <source>
        <dbReference type="ARBA" id="ARBA00022475"/>
    </source>
</evidence>
<dbReference type="GO" id="GO:0005886">
    <property type="term" value="C:plasma membrane"/>
    <property type="evidence" value="ECO:0007669"/>
    <property type="project" value="UniProtKB-SubCell"/>
</dbReference>
<dbReference type="AlphaFoldDB" id="A0AAP7DHZ9"/>
<keyword evidence="3" id="KW-1003">Cell membrane</keyword>
<dbReference type="Proteomes" id="UP000552038">
    <property type="component" value="Unassembled WGS sequence"/>
</dbReference>
<dbReference type="InterPro" id="IPR045324">
    <property type="entry name" value="Small_multidrug_res"/>
</dbReference>
<feature type="compositionally biased region" description="Basic and acidic residues" evidence="8">
    <location>
        <begin position="139"/>
        <end position="153"/>
    </location>
</feature>
<protein>
    <submittedName>
        <fullName evidence="10">Multidrug efflux SMR transporter</fullName>
    </submittedName>
</protein>
<evidence type="ECO:0000256" key="5">
    <source>
        <dbReference type="ARBA" id="ARBA00022989"/>
    </source>
</evidence>
<dbReference type="GO" id="GO:0022857">
    <property type="term" value="F:transmembrane transporter activity"/>
    <property type="evidence" value="ECO:0007669"/>
    <property type="project" value="InterPro"/>
</dbReference>
<accession>A0AAP7DHZ9</accession>
<evidence type="ECO:0000256" key="6">
    <source>
        <dbReference type="ARBA" id="ARBA00023136"/>
    </source>
</evidence>
<evidence type="ECO:0000313" key="11">
    <source>
        <dbReference type="Proteomes" id="UP000552038"/>
    </source>
</evidence>
<comment type="subcellular location">
    <subcellularLocation>
        <location evidence="1 7">Cell membrane</location>
        <topology evidence="1 7">Multi-pass membrane protein</topology>
    </subcellularLocation>
</comment>
<comment type="similarity">
    <text evidence="7">Belongs to the drug/metabolite transporter (DMT) superfamily. Small multidrug resistance (SMR) (TC 2.A.7.1) family.</text>
</comment>
<evidence type="ECO:0000313" key="10">
    <source>
        <dbReference type="EMBL" id="NOJ70119.1"/>
    </source>
</evidence>
<evidence type="ECO:0000256" key="9">
    <source>
        <dbReference type="SAM" id="Phobius"/>
    </source>
</evidence>